<evidence type="ECO:0000313" key="4">
    <source>
        <dbReference type="Proteomes" id="UP000316726"/>
    </source>
</evidence>
<evidence type="ECO:0000256" key="1">
    <source>
        <dbReference type="SAM" id="MobiDB-lite"/>
    </source>
</evidence>
<feature type="transmembrane region" description="Helical" evidence="2">
    <location>
        <begin position="213"/>
        <end position="232"/>
    </location>
</feature>
<dbReference type="AlphaFoldDB" id="A0A5B8MN61"/>
<accession>A0A5B8MN61</accession>
<proteinExistence type="predicted"/>
<organism evidence="3 4">
    <name type="scientific">Chloropicon primus</name>
    <dbReference type="NCBI Taxonomy" id="1764295"/>
    <lineage>
        <taxon>Eukaryota</taxon>
        <taxon>Viridiplantae</taxon>
        <taxon>Chlorophyta</taxon>
        <taxon>Chloropicophyceae</taxon>
        <taxon>Chloropicales</taxon>
        <taxon>Chloropicaceae</taxon>
        <taxon>Chloropicon</taxon>
    </lineage>
</organism>
<dbReference type="Proteomes" id="UP000316726">
    <property type="component" value="Chromosome 6"/>
</dbReference>
<feature type="transmembrane region" description="Helical" evidence="2">
    <location>
        <begin position="64"/>
        <end position="82"/>
    </location>
</feature>
<gene>
    <name evidence="3" type="ORF">A3770_06p44270</name>
</gene>
<feature type="compositionally biased region" description="Polar residues" evidence="1">
    <location>
        <begin position="296"/>
        <end position="315"/>
    </location>
</feature>
<sequence length="330" mass="36887">MKIVACNWRHWQDTLKEDYMCRYITEPQTMPEGMTYKRMFVFSDWFTVLFGPKETVSHAQWMRVGYSVVAILIALVCLILSARSTELQIGLTLGALAFPVYSLVALKFCEAFPAPSFTTLYLVLSAASTLASLTGWACYYFDKPRVLTKGLYVFLGAPMFVLLLSGLDGHWPYLGMEIGDPPTYNLPYFVCGVVAITSTLLVTLFPKRLVRDFVFHFSTANYFAFAVLTGLFPTIDKVEGKKTEDSTNNTALSYGIACVVVVLATSVKLFLNKDAAMRDEDNDSEIEMADPEMGDKNSNPLLRDSSGTLTSNPLWSLSEKKEDEEDQAED</sequence>
<keyword evidence="2" id="KW-0472">Membrane</keyword>
<keyword evidence="4" id="KW-1185">Reference proteome</keyword>
<reference evidence="3 4" key="1">
    <citation type="submission" date="2018-07" db="EMBL/GenBank/DDBJ databases">
        <title>The complete nuclear genome of the prasinophyte Chloropicon primus (CCMP1205).</title>
        <authorList>
            <person name="Pombert J.-F."/>
            <person name="Otis C."/>
            <person name="Turmel M."/>
            <person name="Lemieux C."/>
        </authorList>
    </citation>
    <scope>NUCLEOTIDE SEQUENCE [LARGE SCALE GENOMIC DNA]</scope>
    <source>
        <strain evidence="3 4">CCMP1205</strain>
    </source>
</reference>
<feature type="transmembrane region" description="Helical" evidence="2">
    <location>
        <begin position="120"/>
        <end position="139"/>
    </location>
</feature>
<keyword evidence="2" id="KW-1133">Transmembrane helix</keyword>
<name>A0A5B8MN61_9CHLO</name>
<feature type="compositionally biased region" description="Acidic residues" evidence="1">
    <location>
        <begin position="281"/>
        <end position="292"/>
    </location>
</feature>
<feature type="transmembrane region" description="Helical" evidence="2">
    <location>
        <begin position="186"/>
        <end position="206"/>
    </location>
</feature>
<feature type="region of interest" description="Disordered" evidence="1">
    <location>
        <begin position="281"/>
        <end position="330"/>
    </location>
</feature>
<dbReference type="EMBL" id="CP031039">
    <property type="protein sequence ID" value="QDZ21909.1"/>
    <property type="molecule type" value="Genomic_DNA"/>
</dbReference>
<evidence type="ECO:0000256" key="2">
    <source>
        <dbReference type="SAM" id="Phobius"/>
    </source>
</evidence>
<evidence type="ECO:0000313" key="3">
    <source>
        <dbReference type="EMBL" id="QDZ21909.1"/>
    </source>
</evidence>
<feature type="transmembrane region" description="Helical" evidence="2">
    <location>
        <begin position="151"/>
        <end position="174"/>
    </location>
</feature>
<feature type="transmembrane region" description="Helical" evidence="2">
    <location>
        <begin position="89"/>
        <end position="108"/>
    </location>
</feature>
<keyword evidence="2" id="KW-0812">Transmembrane</keyword>
<protein>
    <submittedName>
        <fullName evidence="3">Uncharacterized protein</fullName>
    </submittedName>
</protein>
<feature type="transmembrane region" description="Helical" evidence="2">
    <location>
        <begin position="252"/>
        <end position="271"/>
    </location>
</feature>